<dbReference type="EC" id="3.1.2.-" evidence="2"/>
<protein>
    <submittedName>
        <fullName evidence="2">Acyl-CoA thioester hydrolase</fullName>
        <ecNumber evidence="2">3.1.2.-</ecNumber>
    </submittedName>
</protein>
<organism evidence="2 3">
    <name type="scientific">Nesterenkonia halotolerans</name>
    <dbReference type="NCBI Taxonomy" id="225325"/>
    <lineage>
        <taxon>Bacteria</taxon>
        <taxon>Bacillati</taxon>
        <taxon>Actinomycetota</taxon>
        <taxon>Actinomycetes</taxon>
        <taxon>Micrococcales</taxon>
        <taxon>Micrococcaceae</taxon>
        <taxon>Nesterenkonia</taxon>
    </lineage>
</organism>
<dbReference type="Gene3D" id="3.10.129.10">
    <property type="entry name" value="Hotdog Thioesterase"/>
    <property type="match status" value="1"/>
</dbReference>
<name>A0ABR9J2Q3_9MICC</name>
<sequence length="181" mass="19745">MTDATPTATHRDTPNTATASPTASAETSPPRLRTRVPLRWGDMDAYGHINNVEIVRVLEEARIRAFGAPANTGYPVGEPLSALFNELPEGAQALVVEHRVRYLASLEYRDVPADVDVWVTTLKGAGLTLAYEVRDGVDGTRCVLAETQLAFLDAPTGRLLRLTSSQRERAAAFLADSPFRR</sequence>
<dbReference type="RefSeq" id="WP_192590185.1">
    <property type="nucleotide sequence ID" value="NZ_JADBEE010000001.1"/>
</dbReference>
<gene>
    <name evidence="2" type="ORF">H4W26_000023</name>
</gene>
<dbReference type="SUPFAM" id="SSF54637">
    <property type="entry name" value="Thioesterase/thiol ester dehydrase-isomerase"/>
    <property type="match status" value="1"/>
</dbReference>
<keyword evidence="3" id="KW-1185">Reference proteome</keyword>
<dbReference type="Proteomes" id="UP000636579">
    <property type="component" value="Unassembled WGS sequence"/>
</dbReference>
<evidence type="ECO:0000256" key="1">
    <source>
        <dbReference type="SAM" id="MobiDB-lite"/>
    </source>
</evidence>
<reference evidence="2 3" key="1">
    <citation type="submission" date="2020-10" db="EMBL/GenBank/DDBJ databases">
        <title>Sequencing the genomes of 1000 actinobacteria strains.</title>
        <authorList>
            <person name="Klenk H.-P."/>
        </authorList>
    </citation>
    <scope>NUCLEOTIDE SEQUENCE [LARGE SCALE GENOMIC DNA]</scope>
    <source>
        <strain evidence="2 3">DSM 15474</strain>
    </source>
</reference>
<comment type="caution">
    <text evidence="2">The sequence shown here is derived from an EMBL/GenBank/DDBJ whole genome shotgun (WGS) entry which is preliminary data.</text>
</comment>
<proteinExistence type="predicted"/>
<dbReference type="PANTHER" id="PTHR31793:SF24">
    <property type="entry name" value="LONG-CHAIN ACYL-COA THIOESTERASE FADM"/>
    <property type="match status" value="1"/>
</dbReference>
<evidence type="ECO:0000313" key="3">
    <source>
        <dbReference type="Proteomes" id="UP000636579"/>
    </source>
</evidence>
<accession>A0ABR9J2Q3</accession>
<feature type="region of interest" description="Disordered" evidence="1">
    <location>
        <begin position="1"/>
        <end position="34"/>
    </location>
</feature>
<evidence type="ECO:0000313" key="2">
    <source>
        <dbReference type="EMBL" id="MBE1513268.1"/>
    </source>
</evidence>
<keyword evidence="2" id="KW-0378">Hydrolase</keyword>
<dbReference type="InterPro" id="IPR050563">
    <property type="entry name" value="4-hydroxybenzoyl-CoA_TE"/>
</dbReference>
<dbReference type="GO" id="GO:0016787">
    <property type="term" value="F:hydrolase activity"/>
    <property type="evidence" value="ECO:0007669"/>
    <property type="project" value="UniProtKB-KW"/>
</dbReference>
<feature type="compositionally biased region" description="Low complexity" evidence="1">
    <location>
        <begin position="14"/>
        <end position="30"/>
    </location>
</feature>
<dbReference type="EMBL" id="JADBEE010000001">
    <property type="protein sequence ID" value="MBE1513268.1"/>
    <property type="molecule type" value="Genomic_DNA"/>
</dbReference>
<dbReference type="InterPro" id="IPR029069">
    <property type="entry name" value="HotDog_dom_sf"/>
</dbReference>
<dbReference type="Pfam" id="PF13279">
    <property type="entry name" value="4HBT_2"/>
    <property type="match status" value="1"/>
</dbReference>
<dbReference type="CDD" id="cd00586">
    <property type="entry name" value="4HBT"/>
    <property type="match status" value="1"/>
</dbReference>
<dbReference type="PANTHER" id="PTHR31793">
    <property type="entry name" value="4-HYDROXYBENZOYL-COA THIOESTERASE FAMILY MEMBER"/>
    <property type="match status" value="1"/>
</dbReference>